<dbReference type="EMBL" id="BSXT01000339">
    <property type="protein sequence ID" value="GMF24844.1"/>
    <property type="molecule type" value="Genomic_DNA"/>
</dbReference>
<evidence type="ECO:0000256" key="1">
    <source>
        <dbReference type="SAM" id="MobiDB-lite"/>
    </source>
</evidence>
<keyword evidence="3" id="KW-1185">Reference proteome</keyword>
<dbReference type="InterPro" id="IPR001969">
    <property type="entry name" value="Aspartic_peptidase_AS"/>
</dbReference>
<dbReference type="Proteomes" id="UP001165121">
    <property type="component" value="Unassembled WGS sequence"/>
</dbReference>
<evidence type="ECO:0000313" key="2">
    <source>
        <dbReference type="EMBL" id="GMF24844.1"/>
    </source>
</evidence>
<name>A0A9W6X027_9STRA</name>
<feature type="region of interest" description="Disordered" evidence="1">
    <location>
        <begin position="246"/>
        <end position="279"/>
    </location>
</feature>
<reference evidence="2" key="1">
    <citation type="submission" date="2023-04" db="EMBL/GenBank/DDBJ databases">
        <title>Phytophthora fragariaefolia NBRC 109709.</title>
        <authorList>
            <person name="Ichikawa N."/>
            <person name="Sato H."/>
            <person name="Tonouchi N."/>
        </authorList>
    </citation>
    <scope>NUCLEOTIDE SEQUENCE</scope>
    <source>
        <strain evidence="2">NBRC 109709</strain>
    </source>
</reference>
<feature type="compositionally biased region" description="Low complexity" evidence="1">
    <location>
        <begin position="247"/>
        <end position="270"/>
    </location>
</feature>
<dbReference type="GO" id="GO:0006508">
    <property type="term" value="P:proteolysis"/>
    <property type="evidence" value="ECO:0007669"/>
    <property type="project" value="InterPro"/>
</dbReference>
<dbReference type="GO" id="GO:0004190">
    <property type="term" value="F:aspartic-type endopeptidase activity"/>
    <property type="evidence" value="ECO:0007669"/>
    <property type="project" value="InterPro"/>
</dbReference>
<sequence>MTYYCSQYDQSADDRYYTAKRDDDEHICDYLLRLNGYARSAKIMYETGGPVGARHVKRFLDKCEDDALVRQLIPQRFVNIAKVEAVINDTMASDRRPDREDRRRDSRGRREDRYSRQVTVAEASVNELYVAWQSRLAITPGCRAVSDSGSDYSDPSCKPECESDGDYVGTAKTGRDNIGGRADGQNRPHGFMGDGRRDEARRLRWGAKIAVHGQNMDHARPVVTRVIPCTGASADASSAHKYTEMVSASTTSSMRTRSSSSSQTTTRTPSHPNSKAEWHEDINTKDFGCEQDGGSCPVEESTILKSSEEVGELTGMITSAAFRERRTSARVETRRLIKGERRGLWSAKQFDRRKRMRALAMGAVNDWRTKILLDTGANISAVSESFARKL</sequence>
<feature type="region of interest" description="Disordered" evidence="1">
    <location>
        <begin position="91"/>
        <end position="116"/>
    </location>
</feature>
<accession>A0A9W6X027</accession>
<feature type="compositionally biased region" description="Basic and acidic residues" evidence="1">
    <location>
        <begin position="92"/>
        <end position="115"/>
    </location>
</feature>
<organism evidence="2 3">
    <name type="scientific">Phytophthora fragariaefolia</name>
    <dbReference type="NCBI Taxonomy" id="1490495"/>
    <lineage>
        <taxon>Eukaryota</taxon>
        <taxon>Sar</taxon>
        <taxon>Stramenopiles</taxon>
        <taxon>Oomycota</taxon>
        <taxon>Peronosporomycetes</taxon>
        <taxon>Peronosporales</taxon>
        <taxon>Peronosporaceae</taxon>
        <taxon>Phytophthora</taxon>
    </lineage>
</organism>
<dbReference type="PROSITE" id="PS00141">
    <property type="entry name" value="ASP_PROTEASE"/>
    <property type="match status" value="1"/>
</dbReference>
<comment type="caution">
    <text evidence="2">The sequence shown here is derived from an EMBL/GenBank/DDBJ whole genome shotgun (WGS) entry which is preliminary data.</text>
</comment>
<protein>
    <submittedName>
        <fullName evidence="2">Unnamed protein product</fullName>
    </submittedName>
</protein>
<feature type="region of interest" description="Disordered" evidence="1">
    <location>
        <begin position="144"/>
        <end position="196"/>
    </location>
</feature>
<gene>
    <name evidence="2" type="ORF">Pfra01_000429000</name>
</gene>
<evidence type="ECO:0000313" key="3">
    <source>
        <dbReference type="Proteomes" id="UP001165121"/>
    </source>
</evidence>
<dbReference type="AlphaFoldDB" id="A0A9W6X027"/>
<proteinExistence type="predicted"/>